<feature type="region of interest" description="Disordered" evidence="1">
    <location>
        <begin position="722"/>
        <end position="811"/>
    </location>
</feature>
<comment type="caution">
    <text evidence="3">The sequence shown here is derived from an EMBL/GenBank/DDBJ whole genome shotgun (WGS) entry which is preliminary data.</text>
</comment>
<name>A0A9P3LYW1_9FUNG</name>
<proteinExistence type="predicted"/>
<feature type="region of interest" description="Disordered" evidence="1">
    <location>
        <begin position="653"/>
        <end position="705"/>
    </location>
</feature>
<keyword evidence="2" id="KW-0812">Transmembrane</keyword>
<feature type="compositionally biased region" description="Basic and acidic residues" evidence="1">
    <location>
        <begin position="440"/>
        <end position="450"/>
    </location>
</feature>
<feature type="transmembrane region" description="Helical" evidence="2">
    <location>
        <begin position="575"/>
        <end position="594"/>
    </location>
</feature>
<feature type="compositionally biased region" description="Polar residues" evidence="1">
    <location>
        <begin position="688"/>
        <end position="698"/>
    </location>
</feature>
<keyword evidence="4" id="KW-1185">Reference proteome</keyword>
<evidence type="ECO:0000256" key="2">
    <source>
        <dbReference type="SAM" id="Phobius"/>
    </source>
</evidence>
<organism evidence="3 4">
    <name type="scientific">Entomortierella parvispora</name>
    <dbReference type="NCBI Taxonomy" id="205924"/>
    <lineage>
        <taxon>Eukaryota</taxon>
        <taxon>Fungi</taxon>
        <taxon>Fungi incertae sedis</taxon>
        <taxon>Mucoromycota</taxon>
        <taxon>Mortierellomycotina</taxon>
        <taxon>Mortierellomycetes</taxon>
        <taxon>Mortierellales</taxon>
        <taxon>Mortierellaceae</taxon>
        <taxon>Entomortierella</taxon>
    </lineage>
</organism>
<feature type="compositionally biased region" description="Low complexity" evidence="1">
    <location>
        <begin position="49"/>
        <end position="60"/>
    </location>
</feature>
<accession>A0A9P3LYW1</accession>
<dbReference type="EMBL" id="BQFW01000011">
    <property type="protein sequence ID" value="GJJ75547.1"/>
    <property type="molecule type" value="Genomic_DNA"/>
</dbReference>
<sequence length="811" mass="87310">MSANSTALHIIVPPPIEEAPGYFEYSPQTSKDGQDPSFLTFTRDGNRYLDSPTSSDLSSPMMTPLSFKVMIDHQQEHDSKRIGECEPSKAAKIDLPFQTIENHPFMSLKPQPPQQKNEKSQEYVLKSTPTAIAPASTKPTVIVQSYSTKYANFVKSSSSGPTIVHVSPKSSTLSSSVTENVVTSRPSTRNGVNDGVKDSSRPSTHVVLSMIENEKVGLHQAGEDASVARHVNTNQQQHYFQQQHHHHQHRDSLGGQAPPPPYLQSDHGVAESSSPPPHASSGFGLGIPSSSSSGVRGDASSRRNLKRQSMPHSSSLHSLASSGLSPSVTTLVAPPPLSNTSVSSTPSFKTPKEMKRHSLPVSMIKRPALAALLPSVGTSEVQWPSAMTMSMGIVGSVVTRPQLARTMTPPPQATTLFTPRSAITAATNVGNAGDVGSGRLLERSEMERSSSEMYEDDDEKRDEDFHPLSPLTSQRPCKADHQLKKGLTGGRGRGRVGGSITSLGGFQHQAHGSGSTEPSTVVVGALTRSNLHHMNITGYQKSVATNRDMMDASNMKARENFPGFFEDAKELGSHWMFYSYGVVLVGALIWALMVPLLAPWAAVLPGAVAMIWMAQYASYRWRRRQNNKQLVRDRQQSAVAKHAHAAAAAVLRPNHLHHSHTPSSSSSVRPNHSQQSSVSENDRSVSSILSSPTAASPNHSHHRQQQYLHYNSPPHILKSQFQHQYQSHFHRQSSSSSSSSPSVSAGSAGGSPLAGWSANMASASPAQSKFSPPLPAFPEGESEGEQTSPSNVGSSTPPRTSFPSGTLQSDV</sequence>
<feature type="compositionally biased region" description="Polar residues" evidence="1">
    <location>
        <begin position="785"/>
        <end position="811"/>
    </location>
</feature>
<feature type="compositionally biased region" description="Low complexity" evidence="1">
    <location>
        <begin position="310"/>
        <end position="327"/>
    </location>
</feature>
<feature type="compositionally biased region" description="Low complexity" evidence="1">
    <location>
        <begin position="661"/>
        <end position="687"/>
    </location>
</feature>
<evidence type="ECO:0000313" key="4">
    <source>
        <dbReference type="Proteomes" id="UP000827284"/>
    </source>
</evidence>
<feature type="region of interest" description="Disordered" evidence="1">
    <location>
        <begin position="428"/>
        <end position="494"/>
    </location>
</feature>
<feature type="compositionally biased region" description="Polar residues" evidence="1">
    <location>
        <begin position="338"/>
        <end position="348"/>
    </location>
</feature>
<evidence type="ECO:0000256" key="1">
    <source>
        <dbReference type="SAM" id="MobiDB-lite"/>
    </source>
</evidence>
<dbReference type="AlphaFoldDB" id="A0A9P3LYW1"/>
<feature type="compositionally biased region" description="Polar residues" evidence="1">
    <location>
        <begin position="759"/>
        <end position="770"/>
    </location>
</feature>
<reference evidence="3" key="1">
    <citation type="submission" date="2021-11" db="EMBL/GenBank/DDBJ databases">
        <authorList>
            <person name="Herlambang A."/>
            <person name="Guo Y."/>
            <person name="Takashima Y."/>
            <person name="Nishizawa T."/>
        </authorList>
    </citation>
    <scope>NUCLEOTIDE SEQUENCE</scope>
    <source>
        <strain evidence="3">E1425</strain>
    </source>
</reference>
<keyword evidence="2" id="KW-1133">Transmembrane helix</keyword>
<reference evidence="3" key="2">
    <citation type="journal article" date="2022" name="Microbiol. Resour. Announc.">
        <title>Whole-Genome Sequence of Entomortierella parvispora E1425, a Mucoromycotan Fungus Associated with Burkholderiaceae-Related Endosymbiotic Bacteria.</title>
        <authorList>
            <person name="Herlambang A."/>
            <person name="Guo Y."/>
            <person name="Takashima Y."/>
            <person name="Narisawa K."/>
            <person name="Ohta H."/>
            <person name="Nishizawa T."/>
        </authorList>
    </citation>
    <scope>NUCLEOTIDE SEQUENCE</scope>
    <source>
        <strain evidence="3">E1425</strain>
    </source>
</reference>
<gene>
    <name evidence="3" type="ORF">EMPS_07905</name>
</gene>
<dbReference type="Proteomes" id="UP000827284">
    <property type="component" value="Unassembled WGS sequence"/>
</dbReference>
<keyword evidence="2" id="KW-0472">Membrane</keyword>
<dbReference type="OrthoDB" id="2426193at2759"/>
<feature type="compositionally biased region" description="Low complexity" evidence="1">
    <location>
        <begin position="164"/>
        <end position="184"/>
    </location>
</feature>
<evidence type="ECO:0000313" key="3">
    <source>
        <dbReference type="EMBL" id="GJJ75547.1"/>
    </source>
</evidence>
<feature type="region of interest" description="Disordered" evidence="1">
    <location>
        <begin position="157"/>
        <end position="202"/>
    </location>
</feature>
<feature type="transmembrane region" description="Helical" evidence="2">
    <location>
        <begin position="600"/>
        <end position="619"/>
    </location>
</feature>
<protein>
    <submittedName>
        <fullName evidence="3">Uncharacterized protein</fullName>
    </submittedName>
</protein>
<feature type="compositionally biased region" description="Low complexity" evidence="1">
    <location>
        <begin position="722"/>
        <end position="758"/>
    </location>
</feature>
<feature type="region of interest" description="Disordered" evidence="1">
    <location>
        <begin position="19"/>
        <end position="60"/>
    </location>
</feature>
<feature type="region of interest" description="Disordered" evidence="1">
    <location>
        <begin position="237"/>
        <end position="357"/>
    </location>
</feature>
<feature type="compositionally biased region" description="Low complexity" evidence="1">
    <location>
        <begin position="279"/>
        <end position="298"/>
    </location>
</feature>